<name>A0ABT2T368_9FIRM</name>
<dbReference type="RefSeq" id="WP_262574732.1">
    <property type="nucleotide sequence ID" value="NZ_JAOQKJ010000006.1"/>
</dbReference>
<dbReference type="PANTHER" id="PTHR43501:SF1">
    <property type="entry name" value="CYTOSOL NON-SPECIFIC DIPEPTIDASE"/>
    <property type="match status" value="1"/>
</dbReference>
<protein>
    <submittedName>
        <fullName evidence="2">Aminoacyl-histidine dipeptidase</fullName>
    </submittedName>
</protein>
<evidence type="ECO:0000313" key="3">
    <source>
        <dbReference type="Proteomes" id="UP001652432"/>
    </source>
</evidence>
<dbReference type="CDD" id="cd03890">
    <property type="entry name" value="M20_pepD"/>
    <property type="match status" value="1"/>
</dbReference>
<evidence type="ECO:0000313" key="2">
    <source>
        <dbReference type="EMBL" id="MCU6744650.1"/>
    </source>
</evidence>
<dbReference type="PIRSF" id="PIRSF016599">
    <property type="entry name" value="Xaa-His_dipept"/>
    <property type="match status" value="1"/>
</dbReference>
<dbReference type="EMBL" id="JAOQKJ010000006">
    <property type="protein sequence ID" value="MCU6744650.1"/>
    <property type="molecule type" value="Genomic_DNA"/>
</dbReference>
<dbReference type="Pfam" id="PF07687">
    <property type="entry name" value="M20_dimer"/>
    <property type="match status" value="1"/>
</dbReference>
<reference evidence="2 3" key="1">
    <citation type="journal article" date="2021" name="ISME Commun">
        <title>Automated analysis of genomic sequences facilitates high-throughput and comprehensive description of bacteria.</title>
        <authorList>
            <person name="Hitch T.C.A."/>
        </authorList>
    </citation>
    <scope>NUCLEOTIDE SEQUENCE [LARGE SCALE GENOMIC DNA]</scope>
    <source>
        <strain evidence="2 3">Sanger_18</strain>
    </source>
</reference>
<dbReference type="InterPro" id="IPR001160">
    <property type="entry name" value="Peptidase_M20C"/>
</dbReference>
<comment type="caution">
    <text evidence="2">The sequence shown here is derived from an EMBL/GenBank/DDBJ whole genome shotgun (WGS) entry which is preliminary data.</text>
</comment>
<dbReference type="SUPFAM" id="SSF53187">
    <property type="entry name" value="Zn-dependent exopeptidases"/>
    <property type="match status" value="1"/>
</dbReference>
<dbReference type="InterPro" id="IPR011650">
    <property type="entry name" value="Peptidase_M20_dimer"/>
</dbReference>
<dbReference type="PRINTS" id="PR00934">
    <property type="entry name" value="XHISDIPTASE"/>
</dbReference>
<proteinExistence type="predicted"/>
<sequence>MRAFEKLEPRDVFYYFEEICMIPHGSGNLQQISDYLVSFAEEHHLAHCRDEYGNVIMVKEASEGYEDHAPVMLQGHMDMVAVKKPDCDIDMKTEGLRIQVDGDRVYAEGTSLGGDDGIAVAYGLALMAGNYKHPKIELVITAEEETGMDGARGIDLSGCQSRKLINLDSEEEGVFLAGCAGGARVNYNALLTPVMQKGTVYRVTVDGLLGGHSGAEIDKERGNAICILGRAMKELEEAGLSIALCNIDGGLADNAIPRQAEAVFLVTGYKGNGEEKDNLEKVVEKLEEGLATEYRKKDPGVRLQTEILDTEERMALSEEDSRRLVNLICMLPYGVQAMSSSMKGLVETSLNPGVISLKQGQLHVGISVRSSVDSAKQGLFDRLSALAQLAGVEMEITGNYPGFAYKEDSPLCSKMSEVYENMYGRRPEVMAIHAGLELGFFAGKIKGLDCISMGPDMKNIHTTEEELSVSSVKRVWKYLLQLLEEM</sequence>
<evidence type="ECO:0000259" key="1">
    <source>
        <dbReference type="Pfam" id="PF07687"/>
    </source>
</evidence>
<organism evidence="2 3">
    <name type="scientific">Suilimivivens aceti</name>
    <dbReference type="NCBI Taxonomy" id="2981774"/>
    <lineage>
        <taxon>Bacteria</taxon>
        <taxon>Bacillati</taxon>
        <taxon>Bacillota</taxon>
        <taxon>Clostridia</taxon>
        <taxon>Lachnospirales</taxon>
        <taxon>Lachnospiraceae</taxon>
        <taxon>Suilimivivens</taxon>
    </lineage>
</organism>
<dbReference type="PANTHER" id="PTHR43501">
    <property type="entry name" value="CYTOSOL NON-SPECIFIC DIPEPTIDASE"/>
    <property type="match status" value="1"/>
</dbReference>
<accession>A0ABT2T368</accession>
<dbReference type="InterPro" id="IPR002933">
    <property type="entry name" value="Peptidase_M20"/>
</dbReference>
<dbReference type="Proteomes" id="UP001652432">
    <property type="component" value="Unassembled WGS sequence"/>
</dbReference>
<feature type="domain" description="Peptidase M20 dimerisation" evidence="1">
    <location>
        <begin position="206"/>
        <end position="296"/>
    </location>
</feature>
<gene>
    <name evidence="2" type="ORF">OCV77_09090</name>
</gene>
<keyword evidence="3" id="KW-1185">Reference proteome</keyword>
<dbReference type="Pfam" id="PF01546">
    <property type="entry name" value="Peptidase_M20"/>
    <property type="match status" value="1"/>
</dbReference>
<dbReference type="Gene3D" id="3.40.630.10">
    <property type="entry name" value="Zn peptidases"/>
    <property type="match status" value="2"/>
</dbReference>
<dbReference type="NCBIfam" id="TIGR01893">
    <property type="entry name" value="aa-his-dipept"/>
    <property type="match status" value="1"/>
</dbReference>